<accession>A0A284R862</accession>
<dbReference type="SUPFAM" id="SSF63411">
    <property type="entry name" value="LuxS/MPP-like metallohydrolase"/>
    <property type="match status" value="1"/>
</dbReference>
<dbReference type="InterPro" id="IPR011249">
    <property type="entry name" value="Metalloenz_LuxS/M16"/>
</dbReference>
<dbReference type="Pfam" id="PF07156">
    <property type="entry name" value="Prenylcys_lyase"/>
    <property type="match status" value="1"/>
</dbReference>
<feature type="domain" description="Prenylcysteine lyase" evidence="6">
    <location>
        <begin position="260"/>
        <end position="364"/>
    </location>
</feature>
<dbReference type="GO" id="GO:0030328">
    <property type="term" value="P:prenylcysteine catabolic process"/>
    <property type="evidence" value="ECO:0007669"/>
    <property type="project" value="InterPro"/>
</dbReference>
<dbReference type="Proteomes" id="UP000219338">
    <property type="component" value="Unassembled WGS sequence"/>
</dbReference>
<reference evidence="8" key="1">
    <citation type="journal article" date="2017" name="Nat. Ecol. Evol.">
        <title>Genome expansion and lineage-specific genetic innovations in the forest pathogenic fungi Armillaria.</title>
        <authorList>
            <person name="Sipos G."/>
            <person name="Prasanna A.N."/>
            <person name="Walter M.C."/>
            <person name="O'Connor E."/>
            <person name="Balint B."/>
            <person name="Krizsan K."/>
            <person name="Kiss B."/>
            <person name="Hess J."/>
            <person name="Varga T."/>
            <person name="Slot J."/>
            <person name="Riley R."/>
            <person name="Boka B."/>
            <person name="Rigling D."/>
            <person name="Barry K."/>
            <person name="Lee J."/>
            <person name="Mihaltcheva S."/>
            <person name="LaButti K."/>
            <person name="Lipzen A."/>
            <person name="Waldron R."/>
            <person name="Moloney N.M."/>
            <person name="Sperisen C."/>
            <person name="Kredics L."/>
            <person name="Vagvoelgyi C."/>
            <person name="Patrignani A."/>
            <person name="Fitzpatrick D."/>
            <person name="Nagy I."/>
            <person name="Doyle S."/>
            <person name="Anderson J.B."/>
            <person name="Grigoriev I.V."/>
            <person name="Gueldener U."/>
            <person name="Muensterkoetter M."/>
            <person name="Nagy L.G."/>
        </authorList>
    </citation>
    <scope>NUCLEOTIDE SEQUENCE [LARGE SCALE GENOMIC DNA]</scope>
    <source>
        <strain evidence="8">C18/9</strain>
    </source>
</reference>
<dbReference type="STRING" id="47428.A0A284R862"/>
<evidence type="ECO:0000256" key="5">
    <source>
        <dbReference type="ARBA" id="ARBA00023180"/>
    </source>
</evidence>
<comment type="cofactor">
    <cofactor evidence="1">
        <name>FAD</name>
        <dbReference type="ChEBI" id="CHEBI:57692"/>
    </cofactor>
</comment>
<proteinExistence type="predicted"/>
<keyword evidence="2" id="KW-0285">Flavoprotein</keyword>
<evidence type="ECO:0000256" key="4">
    <source>
        <dbReference type="ARBA" id="ARBA00023002"/>
    </source>
</evidence>
<dbReference type="InterPro" id="IPR010795">
    <property type="entry name" value="Prenylcys_lyase"/>
</dbReference>
<dbReference type="AlphaFoldDB" id="A0A284R862"/>
<evidence type="ECO:0000256" key="2">
    <source>
        <dbReference type="ARBA" id="ARBA00022630"/>
    </source>
</evidence>
<dbReference type="GO" id="GO:0030327">
    <property type="term" value="P:prenylated protein catabolic process"/>
    <property type="evidence" value="ECO:0007669"/>
    <property type="project" value="TreeGrafter"/>
</dbReference>
<evidence type="ECO:0000313" key="8">
    <source>
        <dbReference type="Proteomes" id="UP000219338"/>
    </source>
</evidence>
<evidence type="ECO:0000256" key="3">
    <source>
        <dbReference type="ARBA" id="ARBA00022827"/>
    </source>
</evidence>
<dbReference type="InterPro" id="IPR017046">
    <property type="entry name" value="Prenylcysteine_Oxase1"/>
</dbReference>
<keyword evidence="5" id="KW-0325">Glycoprotein</keyword>
<gene>
    <name evidence="7" type="ORF">ARMOST_08282</name>
</gene>
<dbReference type="OrthoDB" id="952271at2759"/>
<sequence length="364" mass="40503">MLLWTLSVEDLQSKDKTGNSKEQQGREERRGSVGVQQLFAVCTGLGVGHHLPNDLEVLACALPQDHRESLIPDFEEGFNNNGEETRNTSQSKHSFILKVQGKLEALATNGIFIAHPFTCPIASAFGSFQGIVECWTKEYCARRMHLCILDSLSELASFLTAVLILPKFTEHPLGPDQLGAVVPVQTIMRVHALELSFPLEYQVPFWRHKPSEFMPHPITGLSSGPQNLGRGVGMFKVTVYLTPDGFEEYRNIILATHRRKEVVKQFLIFYAAESPWWDNITDLASSLGWTELVSRSMADFFESRHIGKNYVREIVEASTRVNYGQNVDAIHALEGAVSMAAGDTATIQGGNYQMFGAFIRASNA</sequence>
<keyword evidence="4" id="KW-0560">Oxidoreductase</keyword>
<dbReference type="EMBL" id="FUEG01000005">
    <property type="protein sequence ID" value="SJL04911.1"/>
    <property type="molecule type" value="Genomic_DNA"/>
</dbReference>
<dbReference type="GO" id="GO:0046872">
    <property type="term" value="F:metal ion binding"/>
    <property type="evidence" value="ECO:0007669"/>
    <property type="project" value="InterPro"/>
</dbReference>
<evidence type="ECO:0000256" key="1">
    <source>
        <dbReference type="ARBA" id="ARBA00001974"/>
    </source>
</evidence>
<keyword evidence="8" id="KW-1185">Reference proteome</keyword>
<evidence type="ECO:0000313" key="7">
    <source>
        <dbReference type="EMBL" id="SJL04911.1"/>
    </source>
</evidence>
<dbReference type="Gene3D" id="3.30.830.10">
    <property type="entry name" value="Metalloenzyme, LuxS/M16 peptidase-like"/>
    <property type="match status" value="1"/>
</dbReference>
<dbReference type="PANTHER" id="PTHR15944">
    <property type="entry name" value="FARNESYLCYSTEINE LYASE"/>
    <property type="match status" value="1"/>
</dbReference>
<organism evidence="7 8">
    <name type="scientific">Armillaria ostoyae</name>
    <name type="common">Armillaria root rot fungus</name>
    <dbReference type="NCBI Taxonomy" id="47428"/>
    <lineage>
        <taxon>Eukaryota</taxon>
        <taxon>Fungi</taxon>
        <taxon>Dikarya</taxon>
        <taxon>Basidiomycota</taxon>
        <taxon>Agaricomycotina</taxon>
        <taxon>Agaricomycetes</taxon>
        <taxon>Agaricomycetidae</taxon>
        <taxon>Agaricales</taxon>
        <taxon>Marasmiineae</taxon>
        <taxon>Physalacriaceae</taxon>
        <taxon>Armillaria</taxon>
    </lineage>
</organism>
<evidence type="ECO:0000259" key="6">
    <source>
        <dbReference type="Pfam" id="PF07156"/>
    </source>
</evidence>
<keyword evidence="3" id="KW-0274">FAD</keyword>
<protein>
    <recommendedName>
        <fullName evidence="6">Prenylcysteine lyase domain-containing protein</fullName>
    </recommendedName>
</protein>
<name>A0A284R862_ARMOS</name>
<dbReference type="PANTHER" id="PTHR15944:SF0">
    <property type="entry name" value="PRENYLCYSTEINE LYASE DOMAIN-CONTAINING PROTEIN"/>
    <property type="match status" value="1"/>
</dbReference>
<dbReference type="GO" id="GO:0001735">
    <property type="term" value="F:prenylcysteine oxidase activity"/>
    <property type="evidence" value="ECO:0007669"/>
    <property type="project" value="InterPro"/>
</dbReference>